<dbReference type="EMBL" id="LAZR01018201">
    <property type="protein sequence ID" value="KKL97297.1"/>
    <property type="molecule type" value="Genomic_DNA"/>
</dbReference>
<name>A0A0F9JE97_9ZZZZ</name>
<sequence>MKQLGANEIEEHRNWCLVVEIENDDLIGYPAEAAVCIDKMLEQFINTFAEPIDQTRLHLCFAESGGHCCWRCIN</sequence>
<dbReference type="AlphaFoldDB" id="A0A0F9JE97"/>
<reference evidence="1" key="1">
    <citation type="journal article" date="2015" name="Nature">
        <title>Complex archaea that bridge the gap between prokaryotes and eukaryotes.</title>
        <authorList>
            <person name="Spang A."/>
            <person name="Saw J.H."/>
            <person name="Jorgensen S.L."/>
            <person name="Zaremba-Niedzwiedzka K."/>
            <person name="Martijn J."/>
            <person name="Lind A.E."/>
            <person name="van Eijk R."/>
            <person name="Schleper C."/>
            <person name="Guy L."/>
            <person name="Ettema T.J."/>
        </authorList>
    </citation>
    <scope>NUCLEOTIDE SEQUENCE</scope>
</reference>
<comment type="caution">
    <text evidence="1">The sequence shown here is derived from an EMBL/GenBank/DDBJ whole genome shotgun (WGS) entry which is preliminary data.</text>
</comment>
<accession>A0A0F9JE97</accession>
<gene>
    <name evidence="1" type="ORF">LCGC14_1835890</name>
</gene>
<protein>
    <submittedName>
        <fullName evidence="1">Uncharacterized protein</fullName>
    </submittedName>
</protein>
<organism evidence="1">
    <name type="scientific">marine sediment metagenome</name>
    <dbReference type="NCBI Taxonomy" id="412755"/>
    <lineage>
        <taxon>unclassified sequences</taxon>
        <taxon>metagenomes</taxon>
        <taxon>ecological metagenomes</taxon>
    </lineage>
</organism>
<evidence type="ECO:0000313" key="1">
    <source>
        <dbReference type="EMBL" id="KKL97297.1"/>
    </source>
</evidence>
<proteinExistence type="predicted"/>